<protein>
    <submittedName>
        <fullName evidence="1">Uncharacterized protein</fullName>
    </submittedName>
</protein>
<keyword evidence="2" id="KW-1185">Reference proteome</keyword>
<sequence length="66" mass="7820">MISDHRMTFEKHFNYANDKAEGKALSWRTQVTEGRVRTLWFLKLKGSSKLWENPIKNNVLRSLLNN</sequence>
<accession>A0A7R8YTK9</accession>
<evidence type="ECO:0000313" key="2">
    <source>
        <dbReference type="Proteomes" id="UP000594454"/>
    </source>
</evidence>
<gene>
    <name evidence="1" type="ORF">HERILL_LOCUS7402</name>
</gene>
<reference evidence="1 2" key="1">
    <citation type="submission" date="2020-11" db="EMBL/GenBank/DDBJ databases">
        <authorList>
            <person name="Wallbank WR R."/>
            <person name="Pardo Diaz C."/>
            <person name="Kozak K."/>
            <person name="Martin S."/>
            <person name="Jiggins C."/>
            <person name="Moest M."/>
            <person name="Warren A I."/>
            <person name="Generalovic N T."/>
            <person name="Byers J.R.P. K."/>
            <person name="Montejo-Kovacevich G."/>
            <person name="Yen C E."/>
        </authorList>
    </citation>
    <scope>NUCLEOTIDE SEQUENCE [LARGE SCALE GENOMIC DNA]</scope>
</reference>
<dbReference type="Proteomes" id="UP000594454">
    <property type="component" value="Chromosome 3"/>
</dbReference>
<evidence type="ECO:0000313" key="1">
    <source>
        <dbReference type="EMBL" id="CAD7084514.1"/>
    </source>
</evidence>
<dbReference type="InParanoid" id="A0A7R8YTK9"/>
<dbReference type="AlphaFoldDB" id="A0A7R8YTK9"/>
<proteinExistence type="predicted"/>
<dbReference type="EMBL" id="LR899011">
    <property type="protein sequence ID" value="CAD7084514.1"/>
    <property type="molecule type" value="Genomic_DNA"/>
</dbReference>
<organism evidence="1 2">
    <name type="scientific">Hermetia illucens</name>
    <name type="common">Black soldier fly</name>
    <dbReference type="NCBI Taxonomy" id="343691"/>
    <lineage>
        <taxon>Eukaryota</taxon>
        <taxon>Metazoa</taxon>
        <taxon>Ecdysozoa</taxon>
        <taxon>Arthropoda</taxon>
        <taxon>Hexapoda</taxon>
        <taxon>Insecta</taxon>
        <taxon>Pterygota</taxon>
        <taxon>Neoptera</taxon>
        <taxon>Endopterygota</taxon>
        <taxon>Diptera</taxon>
        <taxon>Brachycera</taxon>
        <taxon>Stratiomyomorpha</taxon>
        <taxon>Stratiomyidae</taxon>
        <taxon>Hermetiinae</taxon>
        <taxon>Hermetia</taxon>
    </lineage>
</organism>
<name>A0A7R8YTK9_HERIL</name>